<dbReference type="EMBL" id="CP006650">
    <property type="protein sequence ID" value="AGT10253.1"/>
    <property type="molecule type" value="Genomic_DNA"/>
</dbReference>
<dbReference type="STRING" id="1367847.JCM7686_3217"/>
<evidence type="ECO:0000313" key="1">
    <source>
        <dbReference type="EMBL" id="AGT10253.1"/>
    </source>
</evidence>
<evidence type="ECO:0000313" key="2">
    <source>
        <dbReference type="Proteomes" id="UP000015480"/>
    </source>
</evidence>
<dbReference type="KEGG" id="pami:JCM7686_3217"/>
<dbReference type="Proteomes" id="UP000015480">
    <property type="component" value="Chromosome"/>
</dbReference>
<gene>
    <name evidence="1" type="ORF">JCM7686_3217</name>
</gene>
<name>S5YFI6_PARAH</name>
<evidence type="ECO:0008006" key="3">
    <source>
        <dbReference type="Google" id="ProtNLM"/>
    </source>
</evidence>
<sequence length="274" mass="30947">MRLQMLGLCRFSYAGLGGHQQRHETVADRKAVLYDPARLRRRWNWFETVALPGLVSQSDEDFTLVMMACPDLPEPYLSRLRELEAEIPAIRLSLIEPQERYLEACRAAIQPHIDPDAEVVGHFRHDDDDAIALDYIASAKRDFMGARAIWQRSRKLACDYALGVVGKVEPDGVRLTSRFIYLSTAALTVYLPAETPQTAIDFEHWRLATRMPVLTFGQKRMFLRLIHADNDSGEVGAGYGVDDTDTDFAELLGRRFGIDRAALDLVARESHEAG</sequence>
<dbReference type="OrthoDB" id="9771846at2"/>
<dbReference type="AlphaFoldDB" id="S5YFI6"/>
<keyword evidence="2" id="KW-1185">Reference proteome</keyword>
<dbReference type="Pfam" id="PF11316">
    <property type="entry name" value="Rhamno_transf"/>
    <property type="match status" value="1"/>
</dbReference>
<dbReference type="RefSeq" id="WP_020951889.1">
    <property type="nucleotide sequence ID" value="NC_022041.1"/>
</dbReference>
<dbReference type="InterPro" id="IPR021466">
    <property type="entry name" value="Put_rhamnosyl_transferase"/>
</dbReference>
<proteinExistence type="predicted"/>
<protein>
    <recommendedName>
        <fullName evidence="3">Rhamnosyl transferase</fullName>
    </recommendedName>
</protein>
<reference evidence="1 2" key="1">
    <citation type="journal article" date="2014" name="BMC Genomics">
        <title>Architecture and functions of a multipartite genome of the methylotrophic bacterium Paracoccus aminophilus JCM 7686, containing primary and secondary chromids.</title>
        <authorList>
            <person name="Dziewit L."/>
            <person name="Czarnecki J."/>
            <person name="Wibberg D."/>
            <person name="Radlinska M."/>
            <person name="Mrozek P."/>
            <person name="Szymczak M."/>
            <person name="Schluter A."/>
            <person name="Puhler A."/>
            <person name="Bartosik D."/>
        </authorList>
    </citation>
    <scope>NUCLEOTIDE SEQUENCE [LARGE SCALE GENOMIC DNA]</scope>
    <source>
        <strain evidence="1">JCM 7686</strain>
    </source>
</reference>
<dbReference type="eggNOG" id="ENOG502Z86Q">
    <property type="taxonomic scope" value="Bacteria"/>
</dbReference>
<accession>S5YFI6</accession>
<dbReference type="PATRIC" id="fig|1367847.3.peg.3243"/>
<organism evidence="1 2">
    <name type="scientific">Paracoccus aminophilus JCM 7686</name>
    <dbReference type="NCBI Taxonomy" id="1367847"/>
    <lineage>
        <taxon>Bacteria</taxon>
        <taxon>Pseudomonadati</taxon>
        <taxon>Pseudomonadota</taxon>
        <taxon>Alphaproteobacteria</taxon>
        <taxon>Rhodobacterales</taxon>
        <taxon>Paracoccaceae</taxon>
        <taxon>Paracoccus</taxon>
    </lineage>
</organism>
<dbReference type="HOGENOM" id="CLU_089981_0_0_5"/>